<gene>
    <name evidence="2" type="ORF">AB5J49_24810</name>
</gene>
<organism evidence="2">
    <name type="scientific">Streptomyces sp. R28</name>
    <dbReference type="NCBI Taxonomy" id="3238628"/>
    <lineage>
        <taxon>Bacteria</taxon>
        <taxon>Bacillati</taxon>
        <taxon>Actinomycetota</taxon>
        <taxon>Actinomycetes</taxon>
        <taxon>Kitasatosporales</taxon>
        <taxon>Streptomycetaceae</taxon>
        <taxon>Streptomyces</taxon>
    </lineage>
</organism>
<dbReference type="InterPro" id="IPR021373">
    <property type="entry name" value="DUF2993"/>
</dbReference>
<sequence length="263" mass="27764">MSPYYPPYDSDGPGDPYQPRRTRRRRTAVAAALVALVLLPVAVDRAVAARIESRTAKAFQEGMGTPLPPEVQVRGFPVVTQAASGPLRQVDITAHDIPARGATRPLPVSELSLRLHGLTKSDDDSEARARSAEATAFLSYEDVSKALGLEISQGHRPGQVSAAVLLPLGKEVTVTTTVSAASGNRIAFKDFQVVGGALPGAGDALLDKVFERPIQLRNIPDGLRLRSVTTTGDGLTARFSGRSVTFRPDGVSEGESEGVSEGA</sequence>
<feature type="region of interest" description="Disordered" evidence="1">
    <location>
        <begin position="1"/>
        <end position="23"/>
    </location>
</feature>
<dbReference type="Pfam" id="PF11209">
    <property type="entry name" value="LmeA"/>
    <property type="match status" value="1"/>
</dbReference>
<reference evidence="2" key="1">
    <citation type="submission" date="2024-07" db="EMBL/GenBank/DDBJ databases">
        <authorList>
            <person name="Yu S.T."/>
        </authorList>
    </citation>
    <scope>NUCLEOTIDE SEQUENCE</scope>
    <source>
        <strain evidence="2">R28</strain>
    </source>
</reference>
<name>A0AB39Q1E3_9ACTN</name>
<evidence type="ECO:0000256" key="1">
    <source>
        <dbReference type="SAM" id="MobiDB-lite"/>
    </source>
</evidence>
<protein>
    <submittedName>
        <fullName evidence="2">DUF2993 domain-containing protein</fullName>
    </submittedName>
</protein>
<evidence type="ECO:0000313" key="2">
    <source>
        <dbReference type="EMBL" id="XDQ36302.1"/>
    </source>
</evidence>
<feature type="compositionally biased region" description="Low complexity" evidence="1">
    <location>
        <begin position="7"/>
        <end position="19"/>
    </location>
</feature>
<proteinExistence type="predicted"/>
<accession>A0AB39Q1E3</accession>
<dbReference type="AlphaFoldDB" id="A0AB39Q1E3"/>
<dbReference type="RefSeq" id="WP_369170840.1">
    <property type="nucleotide sequence ID" value="NZ_CP163439.1"/>
</dbReference>
<dbReference type="EMBL" id="CP163439">
    <property type="protein sequence ID" value="XDQ36302.1"/>
    <property type="molecule type" value="Genomic_DNA"/>
</dbReference>